<organism evidence="8 9">
    <name type="scientific">Prunus dulcis</name>
    <name type="common">Almond</name>
    <name type="synonym">Amygdalus dulcis</name>
    <dbReference type="NCBI Taxonomy" id="3755"/>
    <lineage>
        <taxon>Eukaryota</taxon>
        <taxon>Viridiplantae</taxon>
        <taxon>Streptophyta</taxon>
        <taxon>Embryophyta</taxon>
        <taxon>Tracheophyta</taxon>
        <taxon>Spermatophyta</taxon>
        <taxon>Magnoliopsida</taxon>
        <taxon>eudicotyledons</taxon>
        <taxon>Gunneridae</taxon>
        <taxon>Pentapetalae</taxon>
        <taxon>rosids</taxon>
        <taxon>fabids</taxon>
        <taxon>Rosales</taxon>
        <taxon>Rosaceae</taxon>
        <taxon>Amygdaloideae</taxon>
        <taxon>Amygdaleae</taxon>
        <taxon>Prunus</taxon>
    </lineage>
</organism>
<dbReference type="EMBL" id="CABIKO010000005">
    <property type="protein sequence ID" value="VVA12277.1"/>
    <property type="molecule type" value="Genomic_DNA"/>
</dbReference>
<dbReference type="InterPro" id="IPR012334">
    <property type="entry name" value="Pectin_lyas_fold"/>
</dbReference>
<dbReference type="GO" id="GO:0045490">
    <property type="term" value="P:pectin catabolic process"/>
    <property type="evidence" value="ECO:0007669"/>
    <property type="project" value="UniProtKB-UniPathway"/>
</dbReference>
<protein>
    <submittedName>
        <fullName evidence="8">PREDICTED: pectinesterase/pectinesterase</fullName>
    </submittedName>
</protein>
<feature type="domain" description="Pectinesterase catalytic" evidence="7">
    <location>
        <begin position="210"/>
        <end position="297"/>
    </location>
</feature>
<dbReference type="InParanoid" id="A0A5E4E8Z8"/>
<name>A0A5E4E8Z8_PRUDU</name>
<proteinExistence type="predicted"/>
<sequence>MEMMSNKLCFAVVMTMVLTVSTFAPAAYGNPSKNNIAEAPASKPDAKCDAKIIDANNLYDGNIGVAAPMASRLNEESLALMSGRMKQLETSGGVGTINGCRGNLCNFLVAPCQIGCVCVPINIGPYGFCSGVSDVVSHMRTWLSTSQSKEKICVDTFQNMIDSNVAESLRQVTKSIDEVLGMIQVQQQHHLHRHNVTAAPGSDPDPYDPKGVYKEYAKIDKTKTNLVLIGEGMSVTTISGDRSNASGWATMKSATFDVRAQGFIAMDIGFENTAGPNNRQAVALSVGGDQSAFHRCKRHHGLYLRLGHGEDSTGFSLEYCSIEADFDLAADVNSTPTYLGRPWGKYARTEFMKSSMSASVSNRVTWPGYHVITEASNADSFTVAKFIGGNSWLPSTGVPFAPGL</sequence>
<evidence type="ECO:0000256" key="5">
    <source>
        <dbReference type="ARBA" id="ARBA00023085"/>
    </source>
</evidence>
<accession>A0A5E4E8Z8</accession>
<reference evidence="9" key="1">
    <citation type="journal article" date="2020" name="Plant J.">
        <title>Transposons played a major role in the diversification between the closely related almond and peach genomes: results from the almond genome sequence.</title>
        <authorList>
            <person name="Alioto T."/>
            <person name="Alexiou K.G."/>
            <person name="Bardil A."/>
            <person name="Barteri F."/>
            <person name="Castanera R."/>
            <person name="Cruz F."/>
            <person name="Dhingra A."/>
            <person name="Duval H."/>
            <person name="Fernandez I Marti A."/>
            <person name="Frias L."/>
            <person name="Galan B."/>
            <person name="Garcia J.L."/>
            <person name="Howad W."/>
            <person name="Gomez-Garrido J."/>
            <person name="Gut M."/>
            <person name="Julca I."/>
            <person name="Morata J."/>
            <person name="Puigdomenech P."/>
            <person name="Ribeca P."/>
            <person name="Rubio Cabetas M.J."/>
            <person name="Vlasova A."/>
            <person name="Wirthensohn M."/>
            <person name="Garcia-Mas J."/>
            <person name="Gabaldon T."/>
            <person name="Casacuberta J.M."/>
            <person name="Arus P."/>
        </authorList>
    </citation>
    <scope>NUCLEOTIDE SEQUENCE [LARGE SCALE GENOMIC DNA]</scope>
    <source>
        <strain evidence="9">cv. Texas</strain>
    </source>
</reference>
<dbReference type="AlphaFoldDB" id="A0A5E4E8Z8"/>
<feature type="chain" id="PRO_5023095089" evidence="6">
    <location>
        <begin position="30"/>
        <end position="404"/>
    </location>
</feature>
<feature type="signal peptide" evidence="6">
    <location>
        <begin position="1"/>
        <end position="29"/>
    </location>
</feature>
<evidence type="ECO:0000256" key="2">
    <source>
        <dbReference type="ARBA" id="ARBA00005184"/>
    </source>
</evidence>
<dbReference type="UniPathway" id="UPA00545">
    <property type="reaction ID" value="UER00823"/>
</dbReference>
<gene>
    <name evidence="8" type="ORF">ALMOND_2B014734</name>
</gene>
<evidence type="ECO:0000259" key="7">
    <source>
        <dbReference type="Pfam" id="PF01095"/>
    </source>
</evidence>
<evidence type="ECO:0000313" key="8">
    <source>
        <dbReference type="EMBL" id="VVA12277.1"/>
    </source>
</evidence>
<dbReference type="Gene3D" id="2.160.20.10">
    <property type="entry name" value="Single-stranded right-handed beta-helix, Pectin lyase-like"/>
    <property type="match status" value="2"/>
</dbReference>
<dbReference type="Proteomes" id="UP000327085">
    <property type="component" value="Chromosome 2"/>
</dbReference>
<keyword evidence="3" id="KW-0964">Secreted</keyword>
<evidence type="ECO:0000256" key="3">
    <source>
        <dbReference type="ARBA" id="ARBA00022512"/>
    </source>
</evidence>
<evidence type="ECO:0000256" key="1">
    <source>
        <dbReference type="ARBA" id="ARBA00004191"/>
    </source>
</evidence>
<keyword evidence="3" id="KW-0134">Cell wall</keyword>
<dbReference type="InterPro" id="IPR000070">
    <property type="entry name" value="Pectinesterase_cat"/>
</dbReference>
<evidence type="ECO:0000313" key="9">
    <source>
        <dbReference type="Proteomes" id="UP000327085"/>
    </source>
</evidence>
<comment type="pathway">
    <text evidence="2">Glycan metabolism; pectin degradation; 2-dehydro-3-deoxy-D-gluconate from pectin: step 1/5.</text>
</comment>
<feature type="domain" description="Pectinesterase catalytic" evidence="7">
    <location>
        <begin position="310"/>
        <end position="360"/>
    </location>
</feature>
<dbReference type="PANTHER" id="PTHR31707">
    <property type="entry name" value="PECTINESTERASE"/>
    <property type="match status" value="1"/>
</dbReference>
<keyword evidence="4" id="KW-0378">Hydrolase</keyword>
<dbReference type="InterPro" id="IPR011050">
    <property type="entry name" value="Pectin_lyase_fold/virulence"/>
</dbReference>
<dbReference type="SUPFAM" id="SSF51126">
    <property type="entry name" value="Pectin lyase-like"/>
    <property type="match status" value="1"/>
</dbReference>
<dbReference type="GO" id="GO:0030599">
    <property type="term" value="F:pectinesterase activity"/>
    <property type="evidence" value="ECO:0007669"/>
    <property type="project" value="InterPro"/>
</dbReference>
<dbReference type="Gramene" id="VVA12277">
    <property type="protein sequence ID" value="VVA12277"/>
    <property type="gene ID" value="Prudul26B014734"/>
</dbReference>
<keyword evidence="5" id="KW-0063">Aspartyl esterase</keyword>
<keyword evidence="6" id="KW-0732">Signal</keyword>
<dbReference type="Pfam" id="PF01095">
    <property type="entry name" value="Pectinesterase"/>
    <property type="match status" value="2"/>
</dbReference>
<dbReference type="GO" id="GO:0042545">
    <property type="term" value="P:cell wall modification"/>
    <property type="evidence" value="ECO:0007669"/>
    <property type="project" value="InterPro"/>
</dbReference>
<evidence type="ECO:0000256" key="6">
    <source>
        <dbReference type="SAM" id="SignalP"/>
    </source>
</evidence>
<evidence type="ECO:0000256" key="4">
    <source>
        <dbReference type="ARBA" id="ARBA00022801"/>
    </source>
</evidence>
<comment type="subcellular location">
    <subcellularLocation>
        <location evidence="1">Secreted</location>
        <location evidence="1">Cell wall</location>
    </subcellularLocation>
</comment>